<feature type="domain" description="F-box" evidence="1">
    <location>
        <begin position="15"/>
        <end position="55"/>
    </location>
</feature>
<dbReference type="EMBL" id="QZWG01000006">
    <property type="protein sequence ID" value="RZC08130.1"/>
    <property type="molecule type" value="Genomic_DNA"/>
</dbReference>
<dbReference type="Pfam" id="PF08268">
    <property type="entry name" value="FBA_3"/>
    <property type="match status" value="1"/>
</dbReference>
<dbReference type="InterPro" id="IPR036047">
    <property type="entry name" value="F-box-like_dom_sf"/>
</dbReference>
<dbReference type="PANTHER" id="PTHR31672:SF13">
    <property type="entry name" value="F-BOX PROTEIN CPR30-LIKE"/>
    <property type="match status" value="1"/>
</dbReference>
<dbReference type="Proteomes" id="UP000289340">
    <property type="component" value="Chromosome 6"/>
</dbReference>
<proteinExistence type="predicted"/>
<dbReference type="InterPro" id="IPR050796">
    <property type="entry name" value="SCF_F-box_component"/>
</dbReference>
<dbReference type="Gramene" id="XM_028378590.1">
    <property type="protein sequence ID" value="XP_028234391.1"/>
    <property type="gene ID" value="LOC114414311"/>
</dbReference>
<dbReference type="InterPro" id="IPR013187">
    <property type="entry name" value="F-box-assoc_dom_typ3"/>
</dbReference>
<keyword evidence="3" id="KW-1185">Reference proteome</keyword>
<name>A0A445KBJ4_GLYSO</name>
<accession>A0A445KBJ4</accession>
<organism evidence="2 3">
    <name type="scientific">Glycine soja</name>
    <name type="common">Wild soybean</name>
    <dbReference type="NCBI Taxonomy" id="3848"/>
    <lineage>
        <taxon>Eukaryota</taxon>
        <taxon>Viridiplantae</taxon>
        <taxon>Streptophyta</taxon>
        <taxon>Embryophyta</taxon>
        <taxon>Tracheophyta</taxon>
        <taxon>Spermatophyta</taxon>
        <taxon>Magnoliopsida</taxon>
        <taxon>eudicotyledons</taxon>
        <taxon>Gunneridae</taxon>
        <taxon>Pentapetalae</taxon>
        <taxon>rosids</taxon>
        <taxon>fabids</taxon>
        <taxon>Fabales</taxon>
        <taxon>Fabaceae</taxon>
        <taxon>Papilionoideae</taxon>
        <taxon>50 kb inversion clade</taxon>
        <taxon>NPAAA clade</taxon>
        <taxon>indigoferoid/millettioid clade</taxon>
        <taxon>Phaseoleae</taxon>
        <taxon>Glycine</taxon>
        <taxon>Glycine subgen. Soja</taxon>
    </lineage>
</organism>
<protein>
    <submittedName>
        <fullName evidence="2">F-box/kelch-repeat protein</fullName>
    </submittedName>
</protein>
<dbReference type="InterPro" id="IPR017451">
    <property type="entry name" value="F-box-assoc_interact_dom"/>
</dbReference>
<sequence length="381" mass="43168">MDGDQCPCDDDAVVILDEVVVEILSWVPVKALMRFRCVSKSWNSLILDPTFVKLHLQRSSRDSPALFTLSNLFLDKLCSLHCCSIDGLLEDPSSTIDVNADANDDNGGTGIPANIKYSIIGVCNGLICLRDMSRGFEVARVQFWNPATRLISVTSPPIPPFFGCARMGFGYDESSDTYKVVAIVGNRKSRKMELRVHCLGDNCWKRRIECGNDILPSDTFHGKGQFLSGTLNWVANLATLESYVVFSFDLRNETYRYLLPPVRVRFGLPEVRVLRGCLCFSHNEDGTHLAIWQMKKFGVQKSWTLLIKVSYKHFEFCRSYFPHPLCMSANNDVLLLGNNSKYQLVLCNLKNNTISNIELPLREVFFISFDYVQSLVLPYRN</sequence>
<gene>
    <name evidence="2" type="ORF">D0Y65_015043</name>
</gene>
<comment type="caution">
    <text evidence="2">The sequence shown here is derived from an EMBL/GenBank/DDBJ whole genome shotgun (WGS) entry which is preliminary data.</text>
</comment>
<dbReference type="Gene3D" id="1.20.1280.50">
    <property type="match status" value="1"/>
</dbReference>
<dbReference type="InterPro" id="IPR001810">
    <property type="entry name" value="F-box_dom"/>
</dbReference>
<dbReference type="Pfam" id="PF00646">
    <property type="entry name" value="F-box"/>
    <property type="match status" value="1"/>
</dbReference>
<evidence type="ECO:0000259" key="1">
    <source>
        <dbReference type="SMART" id="SM00256"/>
    </source>
</evidence>
<dbReference type="SMART" id="SM00256">
    <property type="entry name" value="FBOX"/>
    <property type="match status" value="1"/>
</dbReference>
<evidence type="ECO:0000313" key="2">
    <source>
        <dbReference type="EMBL" id="RZC08130.1"/>
    </source>
</evidence>
<evidence type="ECO:0000313" key="3">
    <source>
        <dbReference type="Proteomes" id="UP000289340"/>
    </source>
</evidence>
<dbReference type="AlphaFoldDB" id="A0A445KBJ4"/>
<dbReference type="PANTHER" id="PTHR31672">
    <property type="entry name" value="BNACNNG10540D PROTEIN"/>
    <property type="match status" value="1"/>
</dbReference>
<dbReference type="SUPFAM" id="SSF81383">
    <property type="entry name" value="F-box domain"/>
    <property type="match status" value="1"/>
</dbReference>
<dbReference type="NCBIfam" id="TIGR01640">
    <property type="entry name" value="F_box_assoc_1"/>
    <property type="match status" value="1"/>
</dbReference>
<dbReference type="CDD" id="cd22157">
    <property type="entry name" value="F-box_AtFBW1-like"/>
    <property type="match status" value="1"/>
</dbReference>
<reference evidence="2 3" key="1">
    <citation type="submission" date="2018-09" db="EMBL/GenBank/DDBJ databases">
        <title>A high-quality reference genome of wild soybean provides a powerful tool to mine soybean genomes.</title>
        <authorList>
            <person name="Xie M."/>
            <person name="Chung C.Y.L."/>
            <person name="Li M.-W."/>
            <person name="Wong F.-L."/>
            <person name="Chan T.-F."/>
            <person name="Lam H.-M."/>
        </authorList>
    </citation>
    <scope>NUCLEOTIDE SEQUENCE [LARGE SCALE GENOMIC DNA]</scope>
    <source>
        <strain evidence="3">cv. W05</strain>
        <tissue evidence="2">Hypocotyl of etiolated seedlings</tissue>
    </source>
</reference>